<evidence type="ECO:0000313" key="1">
    <source>
        <dbReference type="EMBL" id="KAH3729146.1"/>
    </source>
</evidence>
<reference evidence="1" key="1">
    <citation type="journal article" date="2019" name="bioRxiv">
        <title>The Genome of the Zebra Mussel, Dreissena polymorpha: A Resource for Invasive Species Research.</title>
        <authorList>
            <person name="McCartney M.A."/>
            <person name="Auch B."/>
            <person name="Kono T."/>
            <person name="Mallez S."/>
            <person name="Zhang Y."/>
            <person name="Obille A."/>
            <person name="Becker A."/>
            <person name="Abrahante J.E."/>
            <person name="Garbe J."/>
            <person name="Badalamenti J.P."/>
            <person name="Herman A."/>
            <person name="Mangelson H."/>
            <person name="Liachko I."/>
            <person name="Sullivan S."/>
            <person name="Sone E.D."/>
            <person name="Koren S."/>
            <person name="Silverstein K.A.T."/>
            <person name="Beckman K.B."/>
            <person name="Gohl D.M."/>
        </authorList>
    </citation>
    <scope>NUCLEOTIDE SEQUENCE</scope>
    <source>
        <strain evidence="1">Duluth1</strain>
        <tissue evidence="1">Whole animal</tissue>
    </source>
</reference>
<organism evidence="1 2">
    <name type="scientific">Dreissena polymorpha</name>
    <name type="common">Zebra mussel</name>
    <name type="synonym">Mytilus polymorpha</name>
    <dbReference type="NCBI Taxonomy" id="45954"/>
    <lineage>
        <taxon>Eukaryota</taxon>
        <taxon>Metazoa</taxon>
        <taxon>Spiralia</taxon>
        <taxon>Lophotrochozoa</taxon>
        <taxon>Mollusca</taxon>
        <taxon>Bivalvia</taxon>
        <taxon>Autobranchia</taxon>
        <taxon>Heteroconchia</taxon>
        <taxon>Euheterodonta</taxon>
        <taxon>Imparidentia</taxon>
        <taxon>Neoheterodontei</taxon>
        <taxon>Myida</taxon>
        <taxon>Dreissenoidea</taxon>
        <taxon>Dreissenidae</taxon>
        <taxon>Dreissena</taxon>
    </lineage>
</organism>
<gene>
    <name evidence="1" type="ORF">DPMN_055109</name>
</gene>
<proteinExistence type="predicted"/>
<protein>
    <submittedName>
        <fullName evidence="1">Uncharacterized protein</fullName>
    </submittedName>
</protein>
<dbReference type="EMBL" id="JAIWYP010000012">
    <property type="protein sequence ID" value="KAH3729146.1"/>
    <property type="molecule type" value="Genomic_DNA"/>
</dbReference>
<name>A0A9D4HS80_DREPO</name>
<dbReference type="AlphaFoldDB" id="A0A9D4HS80"/>
<comment type="caution">
    <text evidence="1">The sequence shown here is derived from an EMBL/GenBank/DDBJ whole genome shotgun (WGS) entry which is preliminary data.</text>
</comment>
<accession>A0A9D4HS80</accession>
<dbReference type="Proteomes" id="UP000828390">
    <property type="component" value="Unassembled WGS sequence"/>
</dbReference>
<evidence type="ECO:0000313" key="2">
    <source>
        <dbReference type="Proteomes" id="UP000828390"/>
    </source>
</evidence>
<keyword evidence="2" id="KW-1185">Reference proteome</keyword>
<sequence>MVCKYKSIYNKYVNSKRKTKDTIGALTKPDDSEAETNEDKADVLNTFLAVYLWKQRLKQMNT</sequence>
<reference evidence="1" key="2">
    <citation type="submission" date="2020-11" db="EMBL/GenBank/DDBJ databases">
        <authorList>
            <person name="McCartney M.A."/>
            <person name="Auch B."/>
            <person name="Kono T."/>
            <person name="Mallez S."/>
            <person name="Becker A."/>
            <person name="Gohl D.M."/>
            <person name="Silverstein K.A.T."/>
            <person name="Koren S."/>
            <person name="Bechman K.B."/>
            <person name="Herman A."/>
            <person name="Abrahante J.E."/>
            <person name="Garbe J."/>
        </authorList>
    </citation>
    <scope>NUCLEOTIDE SEQUENCE</scope>
    <source>
        <strain evidence="1">Duluth1</strain>
        <tissue evidence="1">Whole animal</tissue>
    </source>
</reference>